<dbReference type="Gene3D" id="3.40.50.150">
    <property type="entry name" value="Vaccinia Virus protein VP39"/>
    <property type="match status" value="1"/>
</dbReference>
<proteinExistence type="predicted"/>
<evidence type="ECO:0000313" key="1">
    <source>
        <dbReference type="EMBL" id="MDR8262792.1"/>
    </source>
</evidence>
<sequence length="119" mass="13934">MDKNDVVKKILESKKYENLDSDIVEKVVSISEKKYKLKEVENYSKKKLHQIWGSYYSAYPNWDKLLKKYNQGQLSIEDLLKIHSSTNERVATLNDFYTYVFGNIKHVSSILDFGCGFNP</sequence>
<dbReference type="InterPro" id="IPR025981">
    <property type="entry name" value="rRNA_MeTrfase"/>
</dbReference>
<dbReference type="InterPro" id="IPR029063">
    <property type="entry name" value="SAM-dependent_MTases_sf"/>
</dbReference>
<gene>
    <name evidence="1" type="ORF">FPK87_20395</name>
</gene>
<organism evidence="1">
    <name type="scientific">Acinetobacter baumannii</name>
    <dbReference type="NCBI Taxonomy" id="470"/>
    <lineage>
        <taxon>Bacteria</taxon>
        <taxon>Pseudomonadati</taxon>
        <taxon>Pseudomonadota</taxon>
        <taxon>Gammaproteobacteria</taxon>
        <taxon>Moraxellales</taxon>
        <taxon>Moraxellaceae</taxon>
        <taxon>Acinetobacter</taxon>
        <taxon>Acinetobacter calcoaceticus/baumannii complex</taxon>
    </lineage>
</organism>
<dbReference type="Pfam" id="PF07091">
    <property type="entry name" value="FmrO"/>
    <property type="match status" value="1"/>
</dbReference>
<comment type="caution">
    <text evidence="1">The sequence shown here is derived from an EMBL/GenBank/DDBJ whole genome shotgun (WGS) entry which is preliminary data.</text>
</comment>
<accession>A0ABD5DE94</accession>
<reference evidence="1" key="1">
    <citation type="submission" date="2019-07" db="EMBL/GenBank/DDBJ databases">
        <title>Biological characteristics of mucoid Acinetobacter baumannii from a general hospital in China.</title>
        <authorList>
            <person name="Hua X."/>
            <person name="Yu Y."/>
        </authorList>
    </citation>
    <scope>NUCLEOTIDE SEQUENCE [LARGE SCALE GENOMIC DNA]</scope>
    <source>
        <strain evidence="1">N41</strain>
    </source>
</reference>
<protein>
    <submittedName>
        <fullName evidence="1">16S rRNA (Guanine(1405)-N(7))-methyltransferase ArmA</fullName>
    </submittedName>
</protein>
<feature type="non-terminal residue" evidence="1">
    <location>
        <position position="119"/>
    </location>
</feature>
<dbReference type="EMBL" id="VMBB01000095">
    <property type="protein sequence ID" value="MDR8262792.1"/>
    <property type="molecule type" value="Genomic_DNA"/>
</dbReference>
<dbReference type="Gene3D" id="1.10.8.10">
    <property type="entry name" value="DNA helicase RuvA subunit, C-terminal domain"/>
    <property type="match status" value="1"/>
</dbReference>
<name>A0ABD5DE94_ACIBA</name>
<dbReference type="AlphaFoldDB" id="A0ABD5DE94"/>